<feature type="transmembrane region" description="Helical" evidence="1">
    <location>
        <begin position="71"/>
        <end position="91"/>
    </location>
</feature>
<keyword evidence="1" id="KW-0472">Membrane</keyword>
<dbReference type="OrthoDB" id="3380414at2"/>
<accession>A0A285K2R6</accession>
<sequence>MNYPIWLALEDFVPVLFGMAGFALLALQAPEPARRAGLIGALLIGLGGLSKCAWKLAVAAGWGNPRLLEELLFPLMAAGAAAVCWALAVTLRPSPPVPWWPFAAVVVVAAFGSAVLLSLQPLFVAATFGVTAISVLAAILAGRRRRYLSVALFSAGLILVMSLVPLRSSESHHTVAYQWLEQSLNTCAQAFLFVAALLIPVREKVGVSHD</sequence>
<reference evidence="2 3" key="1">
    <citation type="submission" date="2017-09" db="EMBL/GenBank/DDBJ databases">
        <authorList>
            <person name="Ehlers B."/>
            <person name="Leendertz F.H."/>
        </authorList>
    </citation>
    <scope>NUCLEOTIDE SEQUENCE [LARGE SCALE GENOMIC DNA]</scope>
    <source>
        <strain evidence="2 3">CGMCC 4.6857</strain>
    </source>
</reference>
<protein>
    <submittedName>
        <fullName evidence="2">Uncharacterized protein</fullName>
    </submittedName>
</protein>
<dbReference type="EMBL" id="OBDY01000030">
    <property type="protein sequence ID" value="SNY66855.1"/>
    <property type="molecule type" value="Genomic_DNA"/>
</dbReference>
<dbReference type="RefSeq" id="WP_097327625.1">
    <property type="nucleotide sequence ID" value="NZ_OBDY01000030.1"/>
</dbReference>
<feature type="transmembrane region" description="Helical" evidence="1">
    <location>
        <begin position="36"/>
        <end position="59"/>
    </location>
</feature>
<evidence type="ECO:0000313" key="2">
    <source>
        <dbReference type="EMBL" id="SNY66855.1"/>
    </source>
</evidence>
<name>A0A285K2R6_9ACTN</name>
<feature type="transmembrane region" description="Helical" evidence="1">
    <location>
        <begin position="122"/>
        <end position="140"/>
    </location>
</feature>
<dbReference type="AlphaFoldDB" id="A0A285K2R6"/>
<proteinExistence type="predicted"/>
<feature type="transmembrane region" description="Helical" evidence="1">
    <location>
        <begin position="183"/>
        <end position="201"/>
    </location>
</feature>
<dbReference type="Proteomes" id="UP000219612">
    <property type="component" value="Unassembled WGS sequence"/>
</dbReference>
<feature type="transmembrane region" description="Helical" evidence="1">
    <location>
        <begin position="98"/>
        <end position="116"/>
    </location>
</feature>
<organism evidence="2 3">
    <name type="scientific">Paractinoplanes atraurantiacus</name>
    <dbReference type="NCBI Taxonomy" id="1036182"/>
    <lineage>
        <taxon>Bacteria</taxon>
        <taxon>Bacillati</taxon>
        <taxon>Actinomycetota</taxon>
        <taxon>Actinomycetes</taxon>
        <taxon>Micromonosporales</taxon>
        <taxon>Micromonosporaceae</taxon>
        <taxon>Paractinoplanes</taxon>
    </lineage>
</organism>
<keyword evidence="3" id="KW-1185">Reference proteome</keyword>
<feature type="transmembrane region" description="Helical" evidence="1">
    <location>
        <begin position="12"/>
        <end position="29"/>
    </location>
</feature>
<evidence type="ECO:0000313" key="3">
    <source>
        <dbReference type="Proteomes" id="UP000219612"/>
    </source>
</evidence>
<keyword evidence="1" id="KW-0812">Transmembrane</keyword>
<gene>
    <name evidence="2" type="ORF">SAMN05421748_130139</name>
</gene>
<evidence type="ECO:0000256" key="1">
    <source>
        <dbReference type="SAM" id="Phobius"/>
    </source>
</evidence>
<keyword evidence="1" id="KW-1133">Transmembrane helix</keyword>
<feature type="transmembrane region" description="Helical" evidence="1">
    <location>
        <begin position="147"/>
        <end position="163"/>
    </location>
</feature>